<dbReference type="Gene3D" id="1.10.8.430">
    <property type="entry name" value="Helical domain of apoptotic protease-activating factors"/>
    <property type="match status" value="1"/>
</dbReference>
<dbReference type="InterPro" id="IPR036388">
    <property type="entry name" value="WH-like_DNA-bd_sf"/>
</dbReference>
<dbReference type="Proteomes" id="UP000467840">
    <property type="component" value="Chromosome 7"/>
</dbReference>
<dbReference type="Pfam" id="PF23559">
    <property type="entry name" value="WHD_DRP"/>
    <property type="match status" value="1"/>
</dbReference>
<dbReference type="Gene3D" id="1.10.10.10">
    <property type="entry name" value="Winged helix-like DNA-binding domain superfamily/Winged helix DNA-binding domain"/>
    <property type="match status" value="1"/>
</dbReference>
<dbReference type="GO" id="GO:0098542">
    <property type="term" value="P:defense response to other organism"/>
    <property type="evidence" value="ECO:0007669"/>
    <property type="project" value="TreeGrafter"/>
</dbReference>
<evidence type="ECO:0000259" key="3">
    <source>
        <dbReference type="Pfam" id="PF23559"/>
    </source>
</evidence>
<dbReference type="InterPro" id="IPR042197">
    <property type="entry name" value="Apaf_helical"/>
</dbReference>
<dbReference type="InterPro" id="IPR058922">
    <property type="entry name" value="WHD_DRP"/>
</dbReference>
<keyword evidence="2" id="KW-0611">Plant defense</keyword>
<name>A0A6A6KXQ6_HEVBR</name>
<dbReference type="GO" id="GO:0043531">
    <property type="term" value="F:ADP binding"/>
    <property type="evidence" value="ECO:0007669"/>
    <property type="project" value="InterPro"/>
</dbReference>
<dbReference type="FunFam" id="1.10.8.430:FF:000003">
    <property type="entry name" value="Probable disease resistance protein At5g66910"/>
    <property type="match status" value="1"/>
</dbReference>
<keyword evidence="5" id="KW-1185">Reference proteome</keyword>
<dbReference type="PANTHER" id="PTHR23155">
    <property type="entry name" value="DISEASE RESISTANCE PROTEIN RP"/>
    <property type="match status" value="1"/>
</dbReference>
<evidence type="ECO:0000256" key="1">
    <source>
        <dbReference type="ARBA" id="ARBA00022737"/>
    </source>
</evidence>
<reference evidence="4 5" key="1">
    <citation type="journal article" date="2020" name="Mol. Plant">
        <title>The Chromosome-Based Rubber Tree Genome Provides New Insights into Spurge Genome Evolution and Rubber Biosynthesis.</title>
        <authorList>
            <person name="Liu J."/>
            <person name="Shi C."/>
            <person name="Shi C.C."/>
            <person name="Li W."/>
            <person name="Zhang Q.J."/>
            <person name="Zhang Y."/>
            <person name="Li K."/>
            <person name="Lu H.F."/>
            <person name="Shi C."/>
            <person name="Zhu S.T."/>
            <person name="Xiao Z.Y."/>
            <person name="Nan H."/>
            <person name="Yue Y."/>
            <person name="Zhu X.G."/>
            <person name="Wu Y."/>
            <person name="Hong X.N."/>
            <person name="Fan G.Y."/>
            <person name="Tong Y."/>
            <person name="Zhang D."/>
            <person name="Mao C.L."/>
            <person name="Liu Y.L."/>
            <person name="Hao S.J."/>
            <person name="Liu W.Q."/>
            <person name="Lv M.Q."/>
            <person name="Zhang H.B."/>
            <person name="Liu Y."/>
            <person name="Hu-Tang G.R."/>
            <person name="Wang J.P."/>
            <person name="Wang J.H."/>
            <person name="Sun Y.H."/>
            <person name="Ni S.B."/>
            <person name="Chen W.B."/>
            <person name="Zhang X.C."/>
            <person name="Jiao Y.N."/>
            <person name="Eichler E.E."/>
            <person name="Li G.H."/>
            <person name="Liu X."/>
            <person name="Gao L.Z."/>
        </authorList>
    </citation>
    <scope>NUCLEOTIDE SEQUENCE [LARGE SCALE GENOMIC DNA]</scope>
    <source>
        <strain evidence="5">cv. GT1</strain>
        <tissue evidence="4">Leaf</tissue>
    </source>
</reference>
<keyword evidence="1" id="KW-0677">Repeat</keyword>
<evidence type="ECO:0000256" key="2">
    <source>
        <dbReference type="ARBA" id="ARBA00022821"/>
    </source>
</evidence>
<dbReference type="AlphaFoldDB" id="A0A6A6KXQ6"/>
<evidence type="ECO:0000313" key="5">
    <source>
        <dbReference type="Proteomes" id="UP000467840"/>
    </source>
</evidence>
<dbReference type="SUPFAM" id="SSF52540">
    <property type="entry name" value="P-loop containing nucleoside triphosphate hydrolases"/>
    <property type="match status" value="1"/>
</dbReference>
<feature type="domain" description="Disease resistance protein winged helix" evidence="3">
    <location>
        <begin position="118"/>
        <end position="145"/>
    </location>
</feature>
<sequence length="160" mass="17774">MSTSLNYISNLELKPLDSMDQPLPSTLIYLRTSTRMEELGKNMVQHCLGLPLAITVLGGLLATKSTVEEWRVIHKNIKSYIRRGKVDGQDPGVLDVLALSYDDLPAQLKPCFLYLGHFPEDYEIPVVKLIQMWMAEGFIPLGQLGGDGEESAEEGRAALK</sequence>
<proteinExistence type="predicted"/>
<evidence type="ECO:0000313" key="4">
    <source>
        <dbReference type="EMBL" id="KAF2293801.1"/>
    </source>
</evidence>
<dbReference type="PANTHER" id="PTHR23155:SF1185">
    <property type="entry name" value="DISEASE RESISTANCE RPP8-LIKE PROTEIN 3-RELATED"/>
    <property type="match status" value="1"/>
</dbReference>
<accession>A0A6A6KXQ6</accession>
<dbReference type="InterPro" id="IPR027417">
    <property type="entry name" value="P-loop_NTPase"/>
</dbReference>
<protein>
    <recommendedName>
        <fullName evidence="3">Disease resistance protein winged helix domain-containing protein</fullName>
    </recommendedName>
</protein>
<dbReference type="EMBL" id="JAAGAX010000013">
    <property type="protein sequence ID" value="KAF2293801.1"/>
    <property type="molecule type" value="Genomic_DNA"/>
</dbReference>
<organism evidence="4 5">
    <name type="scientific">Hevea brasiliensis</name>
    <name type="common">Para rubber tree</name>
    <name type="synonym">Siphonia brasiliensis</name>
    <dbReference type="NCBI Taxonomy" id="3981"/>
    <lineage>
        <taxon>Eukaryota</taxon>
        <taxon>Viridiplantae</taxon>
        <taxon>Streptophyta</taxon>
        <taxon>Embryophyta</taxon>
        <taxon>Tracheophyta</taxon>
        <taxon>Spermatophyta</taxon>
        <taxon>Magnoliopsida</taxon>
        <taxon>eudicotyledons</taxon>
        <taxon>Gunneridae</taxon>
        <taxon>Pentapetalae</taxon>
        <taxon>rosids</taxon>
        <taxon>fabids</taxon>
        <taxon>Malpighiales</taxon>
        <taxon>Euphorbiaceae</taxon>
        <taxon>Crotonoideae</taxon>
        <taxon>Micrandreae</taxon>
        <taxon>Hevea</taxon>
    </lineage>
</organism>
<comment type="caution">
    <text evidence="4">The sequence shown here is derived from an EMBL/GenBank/DDBJ whole genome shotgun (WGS) entry which is preliminary data.</text>
</comment>
<gene>
    <name evidence="4" type="ORF">GH714_004840</name>
</gene>
<dbReference type="InterPro" id="IPR044974">
    <property type="entry name" value="Disease_R_plants"/>
</dbReference>